<feature type="region of interest" description="Disordered" evidence="4">
    <location>
        <begin position="349"/>
        <end position="374"/>
    </location>
</feature>
<feature type="compositionally biased region" description="Basic residues" evidence="4">
    <location>
        <begin position="168"/>
        <end position="177"/>
    </location>
</feature>
<dbReference type="GO" id="GO:0000981">
    <property type="term" value="F:DNA-binding transcription factor activity, RNA polymerase II-specific"/>
    <property type="evidence" value="ECO:0007669"/>
    <property type="project" value="TreeGrafter"/>
</dbReference>
<name>I7D1J8_9METZ</name>
<evidence type="ECO:0000256" key="3">
    <source>
        <dbReference type="PROSITE-ProRule" id="PRU00267"/>
    </source>
</evidence>
<keyword evidence="1 3" id="KW-0238">DNA-binding</keyword>
<proteinExistence type="evidence at transcript level"/>
<dbReference type="SMART" id="SM00398">
    <property type="entry name" value="HMG"/>
    <property type="match status" value="1"/>
</dbReference>
<sequence>MESRQQLIGQGKKPDGPLSVISDPASNLRSRAPSTSARGKKAARQNQAENGYFIVNREIPVDSDTGIEEAETLAEGTDNTMARTHEDEQAQDNGQEAPDAHKPKRPMNAFLTWARTERRRLHGLLPGRMPNSEISKILGQKWKLMPESLKAPYYEQAAHASDEYHSANPRRRRRRCHKIDGPPPPGPSNSLPADMMARLLEFNETTSAPNTTRTATATSSGLCGEHDQDRSHVTLSTQLSTESQKSQGMMTSSQCLSPTDSRGSSDSILGEFDALLTPELFKESLRLQGNGPSLTPESQPPACPAECQTNREMEAAAAHEQPSPWPMMAATQNSNIIQRLLLEPDQLPLQQSATPSSGQGTAEGAGVEVPTSSAYIPPSPSQAACMPHNGIAFQIPVSGQAVIMLPPSQLNNGSNSANMAFANLYGNSWQPPYSNFPGVNGTANCPLPPFLAGGDVLDEAIEMAETAAGIYFPSPV</sequence>
<dbReference type="InterPro" id="IPR051356">
    <property type="entry name" value="SOX/SOX-like_TF"/>
</dbReference>
<feature type="compositionally biased region" description="Polar residues" evidence="4">
    <location>
        <begin position="233"/>
        <end position="267"/>
    </location>
</feature>
<keyword evidence="2 3" id="KW-0539">Nucleus</keyword>
<reference evidence="6" key="1">
    <citation type="journal article" date="2012" name="Evodevo">
        <title>Genome-wide analysis of the sox family in the calcareous sponge Sycon ciliatum: multiple genes with unique expression patterns.</title>
        <authorList>
            <person name="Fortunato S."/>
            <person name="Adamski M."/>
            <person name="Bergum B."/>
            <person name="Guder C."/>
            <person name="Jordal S."/>
            <person name="Leininger S."/>
            <person name="Zwafink C."/>
            <person name="Rapp H.T."/>
            <person name="Adamska M."/>
        </authorList>
    </citation>
    <scope>NUCLEOTIDE SEQUENCE</scope>
</reference>
<feature type="compositionally biased region" description="Polar residues" evidence="4">
    <location>
        <begin position="24"/>
        <end position="37"/>
    </location>
</feature>
<evidence type="ECO:0000313" key="6">
    <source>
        <dbReference type="EMBL" id="AFO66694.1"/>
    </source>
</evidence>
<feature type="region of interest" description="Disordered" evidence="4">
    <location>
        <begin position="160"/>
        <end position="267"/>
    </location>
</feature>
<organism evidence="6">
    <name type="scientific">Leucosolenia complicata</name>
    <dbReference type="NCBI Taxonomy" id="433461"/>
    <lineage>
        <taxon>Eukaryota</taxon>
        <taxon>Metazoa</taxon>
        <taxon>Porifera</taxon>
        <taxon>Calcarea</taxon>
        <taxon>Calcaronea</taxon>
        <taxon>Leucosolenida</taxon>
        <taxon>Leucosoleniidae</taxon>
        <taxon>Leucosolenia</taxon>
    </lineage>
</organism>
<feature type="domain" description="HMG box" evidence="5">
    <location>
        <begin position="103"/>
        <end position="172"/>
    </location>
</feature>
<dbReference type="GO" id="GO:0005634">
    <property type="term" value="C:nucleus"/>
    <property type="evidence" value="ECO:0007669"/>
    <property type="project" value="UniProtKB-UniRule"/>
</dbReference>
<dbReference type="InterPro" id="IPR036910">
    <property type="entry name" value="HMG_box_dom_sf"/>
</dbReference>
<feature type="compositionally biased region" description="Low complexity" evidence="4">
    <location>
        <begin position="205"/>
        <end position="220"/>
    </location>
</feature>
<dbReference type="InterPro" id="IPR009071">
    <property type="entry name" value="HMG_box_dom"/>
</dbReference>
<evidence type="ECO:0000256" key="4">
    <source>
        <dbReference type="SAM" id="MobiDB-lite"/>
    </source>
</evidence>
<protein>
    <submittedName>
        <fullName evidence="6">SoxL1</fullName>
    </submittedName>
</protein>
<dbReference type="Pfam" id="PF00505">
    <property type="entry name" value="HMG_box"/>
    <property type="match status" value="1"/>
</dbReference>
<dbReference type="SUPFAM" id="SSF47095">
    <property type="entry name" value="HMG-box"/>
    <property type="match status" value="1"/>
</dbReference>
<dbReference type="GO" id="GO:0000978">
    <property type="term" value="F:RNA polymerase II cis-regulatory region sequence-specific DNA binding"/>
    <property type="evidence" value="ECO:0007669"/>
    <property type="project" value="TreeGrafter"/>
</dbReference>
<evidence type="ECO:0000256" key="2">
    <source>
        <dbReference type="ARBA" id="ARBA00023242"/>
    </source>
</evidence>
<dbReference type="Gene3D" id="1.10.30.10">
    <property type="entry name" value="High mobility group box domain"/>
    <property type="match status" value="1"/>
</dbReference>
<dbReference type="PROSITE" id="PS50118">
    <property type="entry name" value="HMG_BOX_2"/>
    <property type="match status" value="1"/>
</dbReference>
<feature type="region of interest" description="Disordered" evidence="4">
    <location>
        <begin position="1"/>
        <end position="104"/>
    </location>
</feature>
<evidence type="ECO:0000259" key="5">
    <source>
        <dbReference type="PROSITE" id="PS50118"/>
    </source>
</evidence>
<dbReference type="PANTHER" id="PTHR45789:SF2">
    <property type="entry name" value="FI18025P1"/>
    <property type="match status" value="1"/>
</dbReference>
<evidence type="ECO:0000256" key="1">
    <source>
        <dbReference type="ARBA" id="ARBA00023125"/>
    </source>
</evidence>
<dbReference type="AlphaFoldDB" id="I7D1J8"/>
<dbReference type="PANTHER" id="PTHR45789">
    <property type="entry name" value="FI18025P1"/>
    <property type="match status" value="1"/>
</dbReference>
<dbReference type="EMBL" id="JX171158">
    <property type="protein sequence ID" value="AFO66694.1"/>
    <property type="molecule type" value="mRNA"/>
</dbReference>
<accession>I7D1J8</accession>
<feature type="DNA-binding region" description="HMG box" evidence="3">
    <location>
        <begin position="103"/>
        <end position="172"/>
    </location>
</feature>